<keyword evidence="2" id="KW-1185">Reference proteome</keyword>
<reference evidence="1" key="1">
    <citation type="journal article" date="2023" name="IMA Fungus">
        <title>Comparative genomic study of the Penicillium genus elucidates a diverse pangenome and 15 lateral gene transfer events.</title>
        <authorList>
            <person name="Petersen C."/>
            <person name="Sorensen T."/>
            <person name="Nielsen M.R."/>
            <person name="Sondergaard T.E."/>
            <person name="Sorensen J.L."/>
            <person name="Fitzpatrick D.A."/>
            <person name="Frisvad J.C."/>
            <person name="Nielsen K.L."/>
        </authorList>
    </citation>
    <scope>NUCLEOTIDE SEQUENCE</scope>
    <source>
        <strain evidence="1">IBT 17514</strain>
    </source>
</reference>
<dbReference type="EMBL" id="JAQJAN010000020">
    <property type="protein sequence ID" value="KAJ5703962.1"/>
    <property type="molecule type" value="Genomic_DNA"/>
</dbReference>
<accession>A0AAD6HBN0</accession>
<dbReference type="AlphaFoldDB" id="A0AAD6HBN0"/>
<reference evidence="1" key="2">
    <citation type="submission" date="2023-01" db="EMBL/GenBank/DDBJ databases">
        <authorList>
            <person name="Petersen C."/>
        </authorList>
    </citation>
    <scope>NUCLEOTIDE SEQUENCE</scope>
    <source>
        <strain evidence="1">IBT 17514</strain>
    </source>
</reference>
<evidence type="ECO:0000313" key="2">
    <source>
        <dbReference type="Proteomes" id="UP001215712"/>
    </source>
</evidence>
<organism evidence="1 2">
    <name type="scientific">Penicillium malachiteum</name>
    <dbReference type="NCBI Taxonomy" id="1324776"/>
    <lineage>
        <taxon>Eukaryota</taxon>
        <taxon>Fungi</taxon>
        <taxon>Dikarya</taxon>
        <taxon>Ascomycota</taxon>
        <taxon>Pezizomycotina</taxon>
        <taxon>Eurotiomycetes</taxon>
        <taxon>Eurotiomycetidae</taxon>
        <taxon>Eurotiales</taxon>
        <taxon>Aspergillaceae</taxon>
        <taxon>Penicillium</taxon>
    </lineage>
</organism>
<protein>
    <submittedName>
        <fullName evidence="1">Zinc finger C2H2</fullName>
    </submittedName>
</protein>
<proteinExistence type="predicted"/>
<gene>
    <name evidence="1" type="ORF">N7493_011100</name>
</gene>
<name>A0AAD6HBN0_9EURO</name>
<dbReference type="Proteomes" id="UP001215712">
    <property type="component" value="Unassembled WGS sequence"/>
</dbReference>
<sequence>MRAKHDPTLKYLNNVVDFKEHSNSEIDRLVLPRTISGHREKLHLFDTFLELHPQASSHPDIQTCRAFMEWIGMGIVGRLNERPTVKMMLGIFRQFRSGLKRER</sequence>
<comment type="caution">
    <text evidence="1">The sequence shown here is derived from an EMBL/GenBank/DDBJ whole genome shotgun (WGS) entry which is preliminary data.</text>
</comment>
<evidence type="ECO:0000313" key="1">
    <source>
        <dbReference type="EMBL" id="KAJ5703962.1"/>
    </source>
</evidence>